<dbReference type="Proteomes" id="UP000192491">
    <property type="component" value="Unassembled WGS sequence"/>
</dbReference>
<sequence>MLALHHEQMFVFYLRYFHGNCNHRFLLQKENVALYKAAVVVHLLKKYWNNYQATGVVNRSEYTVFLQLLIYRLEFSNSHLVLASYLTYFQILYQPDKQGKSSDSDVYLGKHCKNTPVDAPIHFLPVQHHL</sequence>
<reference evidence="1 2" key="1">
    <citation type="submission" date="2017-01" db="EMBL/GenBank/DDBJ databases">
        <title>Novel large sulfur bacteria in the metagenomes of groundwater-fed chemosynthetic microbial mats in the Lake Huron basin.</title>
        <authorList>
            <person name="Sharrar A.M."/>
            <person name="Flood B.E."/>
            <person name="Bailey J.V."/>
            <person name="Jones D.S."/>
            <person name="Biddanda B."/>
            <person name="Ruberg S.A."/>
            <person name="Marcus D.N."/>
            <person name="Dick G.J."/>
        </authorList>
    </citation>
    <scope>NUCLEOTIDE SEQUENCE [LARGE SCALE GENOMIC DNA]</scope>
    <source>
        <strain evidence="1">A8</strain>
    </source>
</reference>
<dbReference type="EMBL" id="MTEJ01000014">
    <property type="protein sequence ID" value="OQX15431.1"/>
    <property type="molecule type" value="Genomic_DNA"/>
</dbReference>
<proteinExistence type="predicted"/>
<dbReference type="AlphaFoldDB" id="A0A1Y1QWE1"/>
<evidence type="ECO:0000313" key="1">
    <source>
        <dbReference type="EMBL" id="OQX15431.1"/>
    </source>
</evidence>
<protein>
    <submittedName>
        <fullName evidence="1">Uncharacterized protein</fullName>
    </submittedName>
</protein>
<name>A0A1Y1QWE1_9GAMM</name>
<accession>A0A1Y1QWE1</accession>
<evidence type="ECO:0000313" key="2">
    <source>
        <dbReference type="Proteomes" id="UP000192491"/>
    </source>
</evidence>
<gene>
    <name evidence="1" type="ORF">BWK73_06735</name>
</gene>
<comment type="caution">
    <text evidence="1">The sequence shown here is derived from an EMBL/GenBank/DDBJ whole genome shotgun (WGS) entry which is preliminary data.</text>
</comment>
<organism evidence="1 2">
    <name type="scientific">Thiothrix lacustris</name>
    <dbReference type="NCBI Taxonomy" id="525917"/>
    <lineage>
        <taxon>Bacteria</taxon>
        <taxon>Pseudomonadati</taxon>
        <taxon>Pseudomonadota</taxon>
        <taxon>Gammaproteobacteria</taxon>
        <taxon>Thiotrichales</taxon>
        <taxon>Thiotrichaceae</taxon>
        <taxon>Thiothrix</taxon>
    </lineage>
</organism>